<reference evidence="1 2" key="1">
    <citation type="journal article" date="2019" name="Int. J. Syst. Evol. Microbiol.">
        <title>The Global Catalogue of Microorganisms (GCM) 10K type strain sequencing project: providing services to taxonomists for standard genome sequencing and annotation.</title>
        <authorList>
            <consortium name="The Broad Institute Genomics Platform"/>
            <consortium name="The Broad Institute Genome Sequencing Center for Infectious Disease"/>
            <person name="Wu L."/>
            <person name="Ma J."/>
        </authorList>
    </citation>
    <scope>NUCLEOTIDE SEQUENCE [LARGE SCALE GENOMIC DNA]</scope>
    <source>
        <strain evidence="1 2">JCM 16112</strain>
    </source>
</reference>
<dbReference type="PROSITE" id="PS51318">
    <property type="entry name" value="TAT"/>
    <property type="match status" value="1"/>
</dbReference>
<dbReference type="Pfam" id="PF07394">
    <property type="entry name" value="DUF1501"/>
    <property type="match status" value="1"/>
</dbReference>
<dbReference type="PANTHER" id="PTHR43737:SF1">
    <property type="entry name" value="DUF1501 DOMAIN-CONTAINING PROTEIN"/>
    <property type="match status" value="1"/>
</dbReference>
<evidence type="ECO:0000313" key="1">
    <source>
        <dbReference type="EMBL" id="GAA0881280.1"/>
    </source>
</evidence>
<dbReference type="EMBL" id="BAAAFI010000049">
    <property type="protein sequence ID" value="GAA0881280.1"/>
    <property type="molecule type" value="Genomic_DNA"/>
</dbReference>
<protein>
    <submittedName>
        <fullName evidence="1">DUF1501 domain-containing protein</fullName>
    </submittedName>
</protein>
<dbReference type="Gene3D" id="3.40.720.10">
    <property type="entry name" value="Alkaline Phosphatase, subunit A"/>
    <property type="match status" value="1"/>
</dbReference>
<comment type="caution">
    <text evidence="1">The sequence shown here is derived from an EMBL/GenBank/DDBJ whole genome shotgun (WGS) entry which is preliminary data.</text>
</comment>
<dbReference type="SUPFAM" id="SSF53649">
    <property type="entry name" value="Alkaline phosphatase-like"/>
    <property type="match status" value="1"/>
</dbReference>
<dbReference type="InterPro" id="IPR017850">
    <property type="entry name" value="Alkaline_phosphatase_core_sf"/>
</dbReference>
<dbReference type="InterPro" id="IPR010869">
    <property type="entry name" value="DUF1501"/>
</dbReference>
<organism evidence="1 2">
    <name type="scientific">Algoriphagus jejuensis</name>
    <dbReference type="NCBI Taxonomy" id="419934"/>
    <lineage>
        <taxon>Bacteria</taxon>
        <taxon>Pseudomonadati</taxon>
        <taxon>Bacteroidota</taxon>
        <taxon>Cytophagia</taxon>
        <taxon>Cytophagales</taxon>
        <taxon>Cyclobacteriaceae</taxon>
        <taxon>Algoriphagus</taxon>
    </lineage>
</organism>
<dbReference type="PANTHER" id="PTHR43737">
    <property type="entry name" value="BLL7424 PROTEIN"/>
    <property type="match status" value="1"/>
</dbReference>
<dbReference type="Proteomes" id="UP001500469">
    <property type="component" value="Unassembled WGS sequence"/>
</dbReference>
<proteinExistence type="predicted"/>
<keyword evidence="2" id="KW-1185">Reference proteome</keyword>
<sequence length="502" mass="56884">MCNHQDETLRSTNRDLQEIEKKMDRRRFLTKTSLGIGSLALGSLMATEKIFAGNPPVPRLESRGSQGISDLPHFMPKAKRIIYLFQAGGPSQLDLFDYKPKLTDMHGQELPDSVRDGQRLTGMSADQSSFPMTSSAFKFHQYGESRAWVSELMPHTAEIVDELCFIKSMQTGQINHDPAITFFQTGHQLPGRPSMGAWLSYGLGSDNQNLPSFIVLVSKNAVQDQPLYARLWGNGFLPSQHQGIQFRSGKDPVLYLGNPENYDGNDRREMLDYLKSLNEVQFDTYGDAEINARIAQYEMAFRMQTSVPEVTDMSAEPDWVYEMYGEESRDPGTYAANCLLARKLIEKDVKFVQLYHQGWDQHGNLPNGIRNQCQKTDQATAALVKDLRQRGLLEDTLVVWGGEFGRTVYSQGTLSPENYGRDHHPRCFTKWMCGAGVRPGMTYGETDDFGYNVVKDPVHVHDLQATILHLFGIDHEKLTYKHLGRRFRLTDVEGNVVKRILT</sequence>
<gene>
    <name evidence="1" type="ORF">GCM10009119_42500</name>
</gene>
<dbReference type="RefSeq" id="WP_343855098.1">
    <property type="nucleotide sequence ID" value="NZ_BAAAFI010000049.1"/>
</dbReference>
<evidence type="ECO:0000313" key="2">
    <source>
        <dbReference type="Proteomes" id="UP001500469"/>
    </source>
</evidence>
<accession>A0ABN1N640</accession>
<name>A0ABN1N640_9BACT</name>
<dbReference type="InterPro" id="IPR006311">
    <property type="entry name" value="TAT_signal"/>
</dbReference>